<sequence length="108" mass="11930">MESVSKIARQVVSQFDTQLRIKGSTRRKSGEPEAMCELDLESVDDGSLLRQVPPPFRHCRGIAALVLSDASPHLHTAKPILSAEIEGYLWPLLRIAMAASLHLRFAPV</sequence>
<evidence type="ECO:0000313" key="1">
    <source>
        <dbReference type="EMBL" id="RZF46277.1"/>
    </source>
</evidence>
<protein>
    <submittedName>
        <fullName evidence="1">Uncharacterized protein</fullName>
    </submittedName>
</protein>
<dbReference type="Proteomes" id="UP000291343">
    <property type="component" value="Unassembled WGS sequence"/>
</dbReference>
<name>A0A482XKS1_LAOST</name>
<evidence type="ECO:0000313" key="2">
    <source>
        <dbReference type="Proteomes" id="UP000291343"/>
    </source>
</evidence>
<dbReference type="AlphaFoldDB" id="A0A482XKS1"/>
<reference evidence="1 2" key="1">
    <citation type="journal article" date="2017" name="Gigascience">
        <title>Genome sequence of the small brown planthopper, Laodelphax striatellus.</title>
        <authorList>
            <person name="Zhu J."/>
            <person name="Jiang F."/>
            <person name="Wang X."/>
            <person name="Yang P."/>
            <person name="Bao Y."/>
            <person name="Zhao W."/>
            <person name="Wang W."/>
            <person name="Lu H."/>
            <person name="Wang Q."/>
            <person name="Cui N."/>
            <person name="Li J."/>
            <person name="Chen X."/>
            <person name="Luo L."/>
            <person name="Yu J."/>
            <person name="Kang L."/>
            <person name="Cui F."/>
        </authorList>
    </citation>
    <scope>NUCLEOTIDE SEQUENCE [LARGE SCALE GENOMIC DNA]</scope>
    <source>
        <strain evidence="1">Lst14</strain>
    </source>
</reference>
<proteinExistence type="predicted"/>
<keyword evidence="2" id="KW-1185">Reference proteome</keyword>
<dbReference type="EMBL" id="QKKF02006589">
    <property type="protein sequence ID" value="RZF46277.1"/>
    <property type="molecule type" value="Genomic_DNA"/>
</dbReference>
<accession>A0A482XKS1</accession>
<organism evidence="1 2">
    <name type="scientific">Laodelphax striatellus</name>
    <name type="common">Small brown planthopper</name>
    <name type="synonym">Delphax striatella</name>
    <dbReference type="NCBI Taxonomy" id="195883"/>
    <lineage>
        <taxon>Eukaryota</taxon>
        <taxon>Metazoa</taxon>
        <taxon>Ecdysozoa</taxon>
        <taxon>Arthropoda</taxon>
        <taxon>Hexapoda</taxon>
        <taxon>Insecta</taxon>
        <taxon>Pterygota</taxon>
        <taxon>Neoptera</taxon>
        <taxon>Paraneoptera</taxon>
        <taxon>Hemiptera</taxon>
        <taxon>Auchenorrhyncha</taxon>
        <taxon>Fulgoroidea</taxon>
        <taxon>Delphacidae</taxon>
        <taxon>Criomorphinae</taxon>
        <taxon>Laodelphax</taxon>
    </lineage>
</organism>
<gene>
    <name evidence="1" type="ORF">LSTR_LSTR017136</name>
</gene>
<dbReference type="InParanoid" id="A0A482XKS1"/>
<comment type="caution">
    <text evidence="1">The sequence shown here is derived from an EMBL/GenBank/DDBJ whole genome shotgun (WGS) entry which is preliminary data.</text>
</comment>